<comment type="caution">
    <text evidence="1">The sequence shown here is derived from an EMBL/GenBank/DDBJ whole genome shotgun (WGS) entry which is preliminary data.</text>
</comment>
<evidence type="ECO:0008006" key="3">
    <source>
        <dbReference type="Google" id="ProtNLM"/>
    </source>
</evidence>
<name>A0A8J2UED0_9BACT</name>
<protein>
    <recommendedName>
        <fullName evidence="3">Gliding motility-associated C-terminal domain-containing protein</fullName>
    </recommendedName>
</protein>
<reference evidence="1" key="2">
    <citation type="submission" date="2020-09" db="EMBL/GenBank/DDBJ databases">
        <authorList>
            <person name="Sun Q."/>
            <person name="Zhou Y."/>
        </authorList>
    </citation>
    <scope>NUCLEOTIDE SEQUENCE</scope>
    <source>
        <strain evidence="1">CGMCC 1.15448</strain>
    </source>
</reference>
<dbReference type="InterPro" id="IPR015943">
    <property type="entry name" value="WD40/YVTN_repeat-like_dom_sf"/>
</dbReference>
<dbReference type="NCBIfam" id="TIGR04131">
    <property type="entry name" value="Bac_Flav_CTERM"/>
    <property type="match status" value="1"/>
</dbReference>
<dbReference type="PANTHER" id="PTHR42754:SF1">
    <property type="entry name" value="LIPOPROTEIN"/>
    <property type="match status" value="1"/>
</dbReference>
<keyword evidence="2" id="KW-1185">Reference proteome</keyword>
<dbReference type="PANTHER" id="PTHR42754">
    <property type="entry name" value="ENDOGLUCANASE"/>
    <property type="match status" value="1"/>
</dbReference>
<dbReference type="Pfam" id="PF13585">
    <property type="entry name" value="CHU_C"/>
    <property type="match status" value="1"/>
</dbReference>
<dbReference type="AlphaFoldDB" id="A0A8J2UED0"/>
<evidence type="ECO:0000313" key="1">
    <source>
        <dbReference type="EMBL" id="GGB04982.1"/>
    </source>
</evidence>
<reference evidence="1" key="1">
    <citation type="journal article" date="2014" name="Int. J. Syst. Evol. Microbiol.">
        <title>Complete genome sequence of Corynebacterium casei LMG S-19264T (=DSM 44701T), isolated from a smear-ripened cheese.</title>
        <authorList>
            <consortium name="US DOE Joint Genome Institute (JGI-PGF)"/>
            <person name="Walter F."/>
            <person name="Albersmeier A."/>
            <person name="Kalinowski J."/>
            <person name="Ruckert C."/>
        </authorList>
    </citation>
    <scope>NUCLEOTIDE SEQUENCE</scope>
    <source>
        <strain evidence="1">CGMCC 1.15448</strain>
    </source>
</reference>
<dbReference type="InterPro" id="IPR011047">
    <property type="entry name" value="Quinoprotein_ADH-like_sf"/>
</dbReference>
<accession>A0A8J2UED0</accession>
<sequence>MNFKYPEWKQTLGILLCLGFVFSGLPGRSQQPSCTDASLLANYHSGSFGNALDLSSPQSVTTPDNGSVFFINKDLLSNGVVIDSLLVFKLDATGSVVWSKAIPESTPVLMMQFNQMIALHNGNILLAGNAANIGNNTGPAFSILLLLDATGNVLWQKNYAGLALVVCNEGLNGEITVAGWAPGKVLITRLSPDGNIIWSKNYQSSNWHFSINPGGLYSDNGRLYVGGDYYDPFFPDISIGFWLLKLDYQTGEVIGSNSWKTTLTTFPCELDLSPGATMTATAGDHLLLSASLIRPTGCQSWNILFARVDSNLQLVPAGTGSFFYTVSNPEGASLAVNPSSGGIAFGLNEKGASPGAYYSLLDSNLNITTQRFVAASDPSANPIPVFDGYNLTGMQAGLQSGNGSYQFLRIDPGFTVSSACMGTPAGLLQAGPMITTPSGLQFTLNGGNAISSTTFPITQQDFSITTDVFCRQVSTCDSLLIHGDTSFCPGDRTAVFTAHKSATCLKQNSWQIDTSAWTIISQPNDTTIQLGLNRQWQGYIYATIAGCGLKDSLPVTIHGQTPPVQLPPDTVICPGTTMLLQPKGSFQTYRWQDGSVADHYLVKDTGLFYVTVTDLCGNSSSDTIRVGDCRDELLFPNAFTPNRDGANDLFRPRVNGKLKEFEMVIYNRWGQLIFQSADPANGWDGTLDGKRLNPGVFVWFCRYQFANDTPKTEKGTVLLIR</sequence>
<proteinExistence type="predicted"/>
<dbReference type="SUPFAM" id="SSF50998">
    <property type="entry name" value="Quinoprotein alcohol dehydrogenase-like"/>
    <property type="match status" value="1"/>
</dbReference>
<evidence type="ECO:0000313" key="2">
    <source>
        <dbReference type="Proteomes" id="UP000607559"/>
    </source>
</evidence>
<dbReference type="RefSeq" id="WP_188933124.1">
    <property type="nucleotide sequence ID" value="NZ_BMJC01000003.1"/>
</dbReference>
<organism evidence="1 2">
    <name type="scientific">Puia dinghuensis</name>
    <dbReference type="NCBI Taxonomy" id="1792502"/>
    <lineage>
        <taxon>Bacteria</taxon>
        <taxon>Pseudomonadati</taxon>
        <taxon>Bacteroidota</taxon>
        <taxon>Chitinophagia</taxon>
        <taxon>Chitinophagales</taxon>
        <taxon>Chitinophagaceae</taxon>
        <taxon>Puia</taxon>
    </lineage>
</organism>
<dbReference type="InterPro" id="IPR026341">
    <property type="entry name" value="T9SS_type_B"/>
</dbReference>
<dbReference type="EMBL" id="BMJC01000003">
    <property type="protein sequence ID" value="GGB04982.1"/>
    <property type="molecule type" value="Genomic_DNA"/>
</dbReference>
<dbReference type="Gene3D" id="2.130.10.10">
    <property type="entry name" value="YVTN repeat-like/Quinoprotein amine dehydrogenase"/>
    <property type="match status" value="1"/>
</dbReference>
<dbReference type="Proteomes" id="UP000607559">
    <property type="component" value="Unassembled WGS sequence"/>
</dbReference>
<gene>
    <name evidence="1" type="ORF">GCM10011511_30380</name>
</gene>